<dbReference type="AlphaFoldDB" id="A0ABD1D0N6"/>
<protein>
    <recommendedName>
        <fullName evidence="1">F-box domain-containing protein</fullName>
    </recommendedName>
</protein>
<dbReference type="Pfam" id="PF12937">
    <property type="entry name" value="F-box-like"/>
    <property type="match status" value="1"/>
</dbReference>
<evidence type="ECO:0000313" key="2">
    <source>
        <dbReference type="EMBL" id="KAL1386087.1"/>
    </source>
</evidence>
<dbReference type="Gene3D" id="3.80.10.10">
    <property type="entry name" value="Ribonuclease Inhibitor"/>
    <property type="match status" value="2"/>
</dbReference>
<evidence type="ECO:0000313" key="3">
    <source>
        <dbReference type="Proteomes" id="UP001562425"/>
    </source>
</evidence>
<dbReference type="CDD" id="cd09917">
    <property type="entry name" value="F-box_SF"/>
    <property type="match status" value="1"/>
</dbReference>
<dbReference type="SMART" id="SM00256">
    <property type="entry name" value="FBOX"/>
    <property type="match status" value="1"/>
</dbReference>
<keyword evidence="3" id="KW-1185">Reference proteome</keyword>
<dbReference type="PANTHER" id="PTHR38926">
    <property type="entry name" value="F-BOX DOMAIN CONTAINING PROTEIN, EXPRESSED"/>
    <property type="match status" value="1"/>
</dbReference>
<dbReference type="InterPro" id="IPR032675">
    <property type="entry name" value="LRR_dom_sf"/>
</dbReference>
<dbReference type="Proteomes" id="UP001562425">
    <property type="component" value="Unassembled WGS sequence"/>
</dbReference>
<dbReference type="PROSITE" id="PS50181">
    <property type="entry name" value="FBOX"/>
    <property type="match status" value="1"/>
</dbReference>
<reference evidence="2 3" key="1">
    <citation type="submission" date="2024-05" db="EMBL/GenBank/DDBJ databases">
        <title>Culex pipiens pipiens assembly and annotation.</title>
        <authorList>
            <person name="Alout H."/>
            <person name="Durand T."/>
        </authorList>
    </citation>
    <scope>NUCLEOTIDE SEQUENCE [LARGE SCALE GENOMIC DNA]</scope>
    <source>
        <strain evidence="2">HA-2024</strain>
        <tissue evidence="2">Whole body</tissue>
    </source>
</reference>
<proteinExistence type="predicted"/>
<gene>
    <name evidence="2" type="ORF">pipiens_012860</name>
</gene>
<dbReference type="PANTHER" id="PTHR38926:SF5">
    <property type="entry name" value="F-BOX AND LEUCINE-RICH REPEAT PROTEIN 6"/>
    <property type="match status" value="1"/>
</dbReference>
<comment type="caution">
    <text evidence="2">The sequence shown here is derived from an EMBL/GenBank/DDBJ whole genome shotgun (WGS) entry which is preliminary data.</text>
</comment>
<dbReference type="InterPro" id="IPR036047">
    <property type="entry name" value="F-box-like_dom_sf"/>
</dbReference>
<sequence>MSAPNQTAIAVGSSIFARVSGELLTCAMNRRTKRPTKLPNEVWLNIFGHLTPLQLLTARLVCRNWNRLVGNSSKLLDQYKVTVPAANDAVVRWKHVATSRYTTVKVSSFTTGMIPTVPLTTVRSLSLENPWITARQMVKMFSFLPNLQHLSVVAVANVNYGLYETLPAVQLDRLEWLDLDLGEKDGFLGVFQNNCPRLKGLQVKMAIKKYLEAPYGSKLLDLINSTRNTLMQVKFNQIDFRKESLLTDILAVEGLKLKHVTLTSSLVRPSDIALLCESQVDIEGLMLPNDNIGSVIFTNIVSHLPNLKELDLHTYLFDLLPFLVNLPRLETLRMFFVSLVGQLVELLDLSAWRNPNLLHLSLVGFLLKSQTLLAFFKSSPNIRTLTLNFSCTIDIHDVLVIAGQLKELRELSDLTLDRCVITDNDMLLLVPFMNNLTALTFSQMLTIGVPSGQLVVQRCPKLEKLTVIRCPFFDQFVPQRSSVRVYMTPCPTIIYLPY</sequence>
<dbReference type="SUPFAM" id="SSF52047">
    <property type="entry name" value="RNI-like"/>
    <property type="match status" value="1"/>
</dbReference>
<organism evidence="2 3">
    <name type="scientific">Culex pipiens pipiens</name>
    <name type="common">Northern house mosquito</name>
    <dbReference type="NCBI Taxonomy" id="38569"/>
    <lineage>
        <taxon>Eukaryota</taxon>
        <taxon>Metazoa</taxon>
        <taxon>Ecdysozoa</taxon>
        <taxon>Arthropoda</taxon>
        <taxon>Hexapoda</taxon>
        <taxon>Insecta</taxon>
        <taxon>Pterygota</taxon>
        <taxon>Neoptera</taxon>
        <taxon>Endopterygota</taxon>
        <taxon>Diptera</taxon>
        <taxon>Nematocera</taxon>
        <taxon>Culicoidea</taxon>
        <taxon>Culicidae</taxon>
        <taxon>Culicinae</taxon>
        <taxon>Culicini</taxon>
        <taxon>Culex</taxon>
        <taxon>Culex</taxon>
    </lineage>
</organism>
<name>A0ABD1D0N6_CULPP</name>
<evidence type="ECO:0000259" key="1">
    <source>
        <dbReference type="PROSITE" id="PS50181"/>
    </source>
</evidence>
<dbReference type="EMBL" id="JBEHCU010008232">
    <property type="protein sequence ID" value="KAL1386087.1"/>
    <property type="molecule type" value="Genomic_DNA"/>
</dbReference>
<dbReference type="InterPro" id="IPR001810">
    <property type="entry name" value="F-box_dom"/>
</dbReference>
<dbReference type="SUPFAM" id="SSF81383">
    <property type="entry name" value="F-box domain"/>
    <property type="match status" value="1"/>
</dbReference>
<feature type="domain" description="F-box" evidence="1">
    <location>
        <begin position="32"/>
        <end position="79"/>
    </location>
</feature>
<accession>A0ABD1D0N6</accession>